<dbReference type="Proteomes" id="UP000289886">
    <property type="component" value="Unassembled WGS sequence"/>
</dbReference>
<comment type="similarity">
    <text evidence="1">Belongs to the peptidase S8 family. Furin subfamily.</text>
</comment>
<evidence type="ECO:0000256" key="6">
    <source>
        <dbReference type="SAM" id="SignalP"/>
    </source>
</evidence>
<evidence type="ECO:0000259" key="7">
    <source>
        <dbReference type="Pfam" id="PF16470"/>
    </source>
</evidence>
<keyword evidence="5" id="KW-1015">Disulfide bond</keyword>
<comment type="caution">
    <text evidence="8">The sequence shown here is derived from an EMBL/GenBank/DDBJ whole genome shotgun (WGS) entry which is preliminary data.</text>
</comment>
<dbReference type="SUPFAM" id="SSF52743">
    <property type="entry name" value="Subtilisin-like"/>
    <property type="match status" value="1"/>
</dbReference>
<dbReference type="Pfam" id="PF16470">
    <property type="entry name" value="S8_pro-domain"/>
    <property type="match status" value="1"/>
</dbReference>
<name>A0A444U4Z1_ACIRT</name>
<evidence type="ECO:0000256" key="5">
    <source>
        <dbReference type="ARBA" id="ARBA00023157"/>
    </source>
</evidence>
<dbReference type="Gene3D" id="3.40.50.200">
    <property type="entry name" value="Peptidase S8/S53 domain"/>
    <property type="match status" value="1"/>
</dbReference>
<proteinExistence type="inferred from homology"/>
<keyword evidence="3" id="KW-0378">Hydrolase</keyword>
<dbReference type="GO" id="GO:0000139">
    <property type="term" value="C:Golgi membrane"/>
    <property type="evidence" value="ECO:0007669"/>
    <property type="project" value="TreeGrafter"/>
</dbReference>
<keyword evidence="6" id="KW-0732">Signal</keyword>
<dbReference type="GO" id="GO:0004252">
    <property type="term" value="F:serine-type endopeptidase activity"/>
    <property type="evidence" value="ECO:0007669"/>
    <property type="project" value="InterPro"/>
</dbReference>
<dbReference type="GO" id="GO:0016485">
    <property type="term" value="P:protein processing"/>
    <property type="evidence" value="ECO:0007669"/>
    <property type="project" value="TreeGrafter"/>
</dbReference>
<reference evidence="8 9" key="1">
    <citation type="submission" date="2019-01" db="EMBL/GenBank/DDBJ databases">
        <title>Draft Genome and Complete Hox-Cluster Characterization of the Sterlet Sturgeon (Acipenser ruthenus).</title>
        <authorList>
            <person name="Wei Q."/>
        </authorList>
    </citation>
    <scope>NUCLEOTIDE SEQUENCE [LARGE SCALE GENOMIC DNA]</scope>
    <source>
        <strain evidence="8">WHYD16114868_AA</strain>
        <tissue evidence="8">Blood</tissue>
    </source>
</reference>
<dbReference type="PANTHER" id="PTHR42884:SF23">
    <property type="entry name" value="FURIN-LIKE PROTEASE 2"/>
    <property type="match status" value="1"/>
</dbReference>
<feature type="chain" id="PRO_5019308041" evidence="6">
    <location>
        <begin position="20"/>
        <end position="252"/>
    </location>
</feature>
<accession>A0A444U4Z1</accession>
<keyword evidence="9" id="KW-1185">Reference proteome</keyword>
<evidence type="ECO:0000256" key="3">
    <source>
        <dbReference type="ARBA" id="ARBA00022801"/>
    </source>
</evidence>
<dbReference type="AlphaFoldDB" id="A0A444U4Z1"/>
<dbReference type="PANTHER" id="PTHR42884">
    <property type="entry name" value="PROPROTEIN CONVERTASE SUBTILISIN/KEXIN-RELATED"/>
    <property type="match status" value="1"/>
</dbReference>
<evidence type="ECO:0000256" key="2">
    <source>
        <dbReference type="ARBA" id="ARBA00022670"/>
    </source>
</evidence>
<organism evidence="8 9">
    <name type="scientific">Acipenser ruthenus</name>
    <name type="common">Sterlet sturgeon</name>
    <dbReference type="NCBI Taxonomy" id="7906"/>
    <lineage>
        <taxon>Eukaryota</taxon>
        <taxon>Metazoa</taxon>
        <taxon>Chordata</taxon>
        <taxon>Craniata</taxon>
        <taxon>Vertebrata</taxon>
        <taxon>Euteleostomi</taxon>
        <taxon>Actinopterygii</taxon>
        <taxon>Chondrostei</taxon>
        <taxon>Acipenseriformes</taxon>
        <taxon>Acipenseridae</taxon>
        <taxon>Acipenser</taxon>
    </lineage>
</organism>
<dbReference type="SUPFAM" id="SSF54897">
    <property type="entry name" value="Protease propeptides/inhibitors"/>
    <property type="match status" value="1"/>
</dbReference>
<dbReference type="GO" id="GO:0005802">
    <property type="term" value="C:trans-Golgi network"/>
    <property type="evidence" value="ECO:0007669"/>
    <property type="project" value="TreeGrafter"/>
</dbReference>
<dbReference type="Gene3D" id="3.30.70.850">
    <property type="entry name" value="Peptidase S8, pro-domain"/>
    <property type="match status" value="1"/>
</dbReference>
<sequence>MKRWLLLLLLGASMWQCLLVSTRGQTSTKSHVFYAVEMEGDSRAARALAKQHGLQFISKIGNMEGHYTFKDTVATRSRQMVENRLSMVPEVKWVKHQRAHYRDKRATISRPDDRTRHELVQRQDVIPREIYNVINSEEGLKDPLLFNDPYWPMQWELYNQGQFGSPKRFDLNIMPVWKRNITGKGVVVTIIDDGQPIKALKKQDLLGLLHYMPPVYHKFYWDLPVDGNNCSQEFHPDDVPSDSEECSCDDEF</sequence>
<evidence type="ECO:0000313" key="8">
    <source>
        <dbReference type="EMBL" id="RXM30286.1"/>
    </source>
</evidence>
<dbReference type="InterPro" id="IPR038466">
    <property type="entry name" value="S8_pro-domain_sf"/>
</dbReference>
<keyword evidence="4" id="KW-0720">Serine protease</keyword>
<evidence type="ECO:0000313" key="9">
    <source>
        <dbReference type="Proteomes" id="UP000289886"/>
    </source>
</evidence>
<protein>
    <submittedName>
        <fullName evidence="8">PC3-like endoprotease variant A</fullName>
    </submittedName>
</protein>
<dbReference type="EMBL" id="SCEB01215296">
    <property type="protein sequence ID" value="RXM30286.1"/>
    <property type="molecule type" value="Genomic_DNA"/>
</dbReference>
<evidence type="ECO:0000256" key="1">
    <source>
        <dbReference type="ARBA" id="ARBA00005325"/>
    </source>
</evidence>
<dbReference type="InterPro" id="IPR032815">
    <property type="entry name" value="S8_pro-domain"/>
</dbReference>
<gene>
    <name evidence="8" type="ORF">EOD39_0403</name>
</gene>
<evidence type="ECO:0000256" key="4">
    <source>
        <dbReference type="ARBA" id="ARBA00022825"/>
    </source>
</evidence>
<dbReference type="InterPro" id="IPR036852">
    <property type="entry name" value="Peptidase_S8/S53_dom_sf"/>
</dbReference>
<feature type="signal peptide" evidence="6">
    <location>
        <begin position="1"/>
        <end position="19"/>
    </location>
</feature>
<keyword evidence="2 8" id="KW-0645">Protease</keyword>
<feature type="domain" description="Peptidase S8 pro-domain" evidence="7">
    <location>
        <begin position="34"/>
        <end position="105"/>
    </location>
</feature>